<reference evidence="4" key="1">
    <citation type="submission" date="2023-07" db="EMBL/GenBank/DDBJ databases">
        <title>Conexibacter stalactiti sp. nov., isolated from stalactites in a lava cave and emended description of the genus Conexibacter.</title>
        <authorList>
            <person name="Lee S.D."/>
        </authorList>
    </citation>
    <scope>NUCLEOTIDE SEQUENCE [LARGE SCALE GENOMIC DNA]</scope>
    <source>
        <strain evidence="4">KCTC 39840</strain>
    </source>
</reference>
<dbReference type="Proteomes" id="UP001284601">
    <property type="component" value="Unassembled WGS sequence"/>
</dbReference>
<organism evidence="3 4">
    <name type="scientific">Conexibacter stalactiti</name>
    <dbReference type="NCBI Taxonomy" id="1940611"/>
    <lineage>
        <taxon>Bacteria</taxon>
        <taxon>Bacillati</taxon>
        <taxon>Actinomycetota</taxon>
        <taxon>Thermoleophilia</taxon>
        <taxon>Solirubrobacterales</taxon>
        <taxon>Conexibacteraceae</taxon>
        <taxon>Conexibacter</taxon>
    </lineage>
</organism>
<dbReference type="EMBL" id="JAWSTH010000031">
    <property type="protein sequence ID" value="MDW5595341.1"/>
    <property type="molecule type" value="Genomic_DNA"/>
</dbReference>
<proteinExistence type="predicted"/>
<evidence type="ECO:0000259" key="2">
    <source>
        <dbReference type="Pfam" id="PF04909"/>
    </source>
</evidence>
<dbReference type="Gene3D" id="3.20.20.140">
    <property type="entry name" value="Metal-dependent hydrolases"/>
    <property type="match status" value="1"/>
</dbReference>
<dbReference type="RefSeq" id="WP_318597679.1">
    <property type="nucleotide sequence ID" value="NZ_JAWSTH010000031.1"/>
</dbReference>
<accession>A0ABU4HPU9</accession>
<dbReference type="PANTHER" id="PTHR21240">
    <property type="entry name" value="2-AMINO-3-CARBOXYLMUCONATE-6-SEMIALDEHYDE DECARBOXYLASE"/>
    <property type="match status" value="1"/>
</dbReference>
<keyword evidence="1" id="KW-0456">Lyase</keyword>
<gene>
    <name evidence="3" type="ORF">R7226_13415</name>
</gene>
<sequence>MPETHLPRAAVPAIDAHNHLGRWLSSWVGRDGDWAVADVGALLALMERVNVTAIVNLDGRWGAELEANLDRYDRAHPGRFATFCHVPWEELGEGGGGPGALVASLRASHAAGARGLKVWKDLGLSVRDATGALVLPDDPRLRDLWEAAGELDLPVLIHTADPVAFWWPVDERNERFDELSVHPEWAFGAPGLPPYERLIDALEELVAAHPRTTFIAAHMASSAERLARVERMLSAYPNLVVDVSARIAELGRQPRATRRLIERHPTRVLFGSDIFPPRREMYELHWRFVESDDEQFSYSHDPDEPWPQGRWRISALDLPRELLAPFYAANARRVLANAGL</sequence>
<dbReference type="InterPro" id="IPR006680">
    <property type="entry name" value="Amidohydro-rel"/>
</dbReference>
<dbReference type="InterPro" id="IPR032465">
    <property type="entry name" value="ACMSD"/>
</dbReference>
<keyword evidence="4" id="KW-1185">Reference proteome</keyword>
<evidence type="ECO:0000313" key="3">
    <source>
        <dbReference type="EMBL" id="MDW5595341.1"/>
    </source>
</evidence>
<dbReference type="InterPro" id="IPR032466">
    <property type="entry name" value="Metal_Hydrolase"/>
</dbReference>
<evidence type="ECO:0000256" key="1">
    <source>
        <dbReference type="ARBA" id="ARBA00023239"/>
    </source>
</evidence>
<feature type="domain" description="Amidohydrolase-related" evidence="2">
    <location>
        <begin position="14"/>
        <end position="335"/>
    </location>
</feature>
<protein>
    <submittedName>
        <fullName evidence="3">Amidohydrolase family protein</fullName>
    </submittedName>
</protein>
<reference evidence="3 4" key="2">
    <citation type="submission" date="2023-10" db="EMBL/GenBank/DDBJ databases">
        <authorList>
            <person name="Han X.F."/>
        </authorList>
    </citation>
    <scope>NUCLEOTIDE SEQUENCE [LARGE SCALE GENOMIC DNA]</scope>
    <source>
        <strain evidence="3 4">KCTC 39840</strain>
    </source>
</reference>
<comment type="caution">
    <text evidence="3">The sequence shown here is derived from an EMBL/GenBank/DDBJ whole genome shotgun (WGS) entry which is preliminary data.</text>
</comment>
<name>A0ABU4HPU9_9ACTN</name>
<dbReference type="Pfam" id="PF04909">
    <property type="entry name" value="Amidohydro_2"/>
    <property type="match status" value="1"/>
</dbReference>
<dbReference type="PANTHER" id="PTHR21240:SF28">
    <property type="entry name" value="ISO-OROTATE DECARBOXYLASE (EUROFUNG)"/>
    <property type="match status" value="1"/>
</dbReference>
<evidence type="ECO:0000313" key="4">
    <source>
        <dbReference type="Proteomes" id="UP001284601"/>
    </source>
</evidence>
<dbReference type="SUPFAM" id="SSF51556">
    <property type="entry name" value="Metallo-dependent hydrolases"/>
    <property type="match status" value="1"/>
</dbReference>